<dbReference type="Proteomes" id="UP001284537">
    <property type="component" value="Unassembled WGS sequence"/>
</dbReference>
<evidence type="ECO:0000313" key="2">
    <source>
        <dbReference type="Proteomes" id="UP001284537"/>
    </source>
</evidence>
<evidence type="ECO:0000313" key="1">
    <source>
        <dbReference type="EMBL" id="MDX8129892.1"/>
    </source>
</evidence>
<proteinExistence type="predicted"/>
<protein>
    <submittedName>
        <fullName evidence="1">Uncharacterized protein</fullName>
    </submittedName>
</protein>
<sequence>MDNDILIDQARQLYAALHARQIGLLAPNLTALDRLERLIFSAYGRYQRRLNRCALCYQTRKHDCEREPGKKRISCQRRNPFAAVARF</sequence>
<organism evidence="1 2">
    <name type="scientific">Methylomonas defluvii</name>
    <dbReference type="NCBI Taxonomy" id="3045149"/>
    <lineage>
        <taxon>Bacteria</taxon>
        <taxon>Pseudomonadati</taxon>
        <taxon>Pseudomonadota</taxon>
        <taxon>Gammaproteobacteria</taxon>
        <taxon>Methylococcales</taxon>
        <taxon>Methylococcaceae</taxon>
        <taxon>Methylomonas</taxon>
    </lineage>
</organism>
<dbReference type="EMBL" id="JAXARY010000027">
    <property type="protein sequence ID" value="MDX8129892.1"/>
    <property type="molecule type" value="Genomic_DNA"/>
</dbReference>
<name>A0ABU4UK55_9GAMM</name>
<dbReference type="RefSeq" id="WP_033157911.1">
    <property type="nucleotide sequence ID" value="NZ_JAXARY010000027.1"/>
</dbReference>
<gene>
    <name evidence="1" type="ORF">QLH52_21550</name>
</gene>
<comment type="caution">
    <text evidence="1">The sequence shown here is derived from an EMBL/GenBank/DDBJ whole genome shotgun (WGS) entry which is preliminary data.</text>
</comment>
<accession>A0ABU4UK55</accession>
<reference evidence="1 2" key="1">
    <citation type="submission" date="2023-11" db="EMBL/GenBank/DDBJ databases">
        <authorList>
            <person name="Ouyang M.-Y."/>
        </authorList>
    </citation>
    <scope>NUCLEOTIDE SEQUENCE [LARGE SCALE GENOMIC DNA]</scope>
    <source>
        <strain evidence="1 2">OY6</strain>
    </source>
</reference>
<keyword evidence="2" id="KW-1185">Reference proteome</keyword>